<dbReference type="Proteomes" id="UP000199820">
    <property type="component" value="Unassembled WGS sequence"/>
</dbReference>
<gene>
    <name evidence="2" type="ORF">SAMN04487771_105613</name>
</gene>
<dbReference type="Gene3D" id="2.10.270.10">
    <property type="entry name" value="Cholin Binding"/>
    <property type="match status" value="1"/>
</dbReference>
<evidence type="ECO:0008006" key="4">
    <source>
        <dbReference type="Google" id="ProtNLM"/>
    </source>
</evidence>
<reference evidence="2 3" key="1">
    <citation type="submission" date="2016-10" db="EMBL/GenBank/DDBJ databases">
        <authorList>
            <person name="de Groot N.N."/>
        </authorList>
    </citation>
    <scope>NUCLEOTIDE SEQUENCE [LARGE SCALE GENOMIC DNA]</scope>
    <source>
        <strain evidence="2 3">KH1P1</strain>
    </source>
</reference>
<dbReference type="RefSeq" id="WP_074650289.1">
    <property type="nucleotide sequence ID" value="NZ_FOIL01000056.1"/>
</dbReference>
<proteinExistence type="predicted"/>
<keyword evidence="3" id="KW-1185">Reference proteome</keyword>
<protein>
    <recommendedName>
        <fullName evidence="4">Cell wall binding repeat-containing protein</fullName>
    </recommendedName>
</protein>
<evidence type="ECO:0000256" key="1">
    <source>
        <dbReference type="SAM" id="SignalP"/>
    </source>
</evidence>
<evidence type="ECO:0000313" key="2">
    <source>
        <dbReference type="EMBL" id="SET86593.1"/>
    </source>
</evidence>
<evidence type="ECO:0000313" key="3">
    <source>
        <dbReference type="Proteomes" id="UP000199820"/>
    </source>
</evidence>
<dbReference type="EMBL" id="FOIL01000056">
    <property type="protein sequence ID" value="SET86593.1"/>
    <property type="molecule type" value="Genomic_DNA"/>
</dbReference>
<name>A0A1I0HTM8_9FIRM</name>
<organism evidence="2 3">
    <name type="scientific">[Clostridium] aminophilum</name>
    <dbReference type="NCBI Taxonomy" id="1526"/>
    <lineage>
        <taxon>Bacteria</taxon>
        <taxon>Bacillati</taxon>
        <taxon>Bacillota</taxon>
        <taxon>Clostridia</taxon>
        <taxon>Lachnospirales</taxon>
        <taxon>Lachnospiraceae</taxon>
    </lineage>
</organism>
<keyword evidence="1" id="KW-0732">Signal</keyword>
<dbReference type="SUPFAM" id="SSF69360">
    <property type="entry name" value="Cell wall binding repeat"/>
    <property type="match status" value="1"/>
</dbReference>
<dbReference type="OrthoDB" id="1864143at2"/>
<accession>A0A1I0HTM8</accession>
<feature type="chain" id="PRO_5038400786" description="Cell wall binding repeat-containing protein" evidence="1">
    <location>
        <begin position="24"/>
        <end position="173"/>
    </location>
</feature>
<dbReference type="AlphaFoldDB" id="A0A1I0HTM8"/>
<feature type="signal peptide" evidence="1">
    <location>
        <begin position="1"/>
        <end position="23"/>
    </location>
</feature>
<sequence>MKCLKTLIAAATMSLLMTISALAGQWQQDTTGWWYQNENGTYPTGWTWIDDNHDGTEKCYYFNENGYCLMNTVTPDGCTVDASGAWTVNGAVQTRSSAQQETAVTQSAEQTSNQASVSGTPGAYDLKTVWLSATGSKYHTINHCGKMNPAKAVQVSLEEAIKQGMEPCDKCFN</sequence>